<dbReference type="EMBL" id="BLKM01000498">
    <property type="protein sequence ID" value="GFG34593.1"/>
    <property type="molecule type" value="Genomic_DNA"/>
</dbReference>
<dbReference type="PANTHER" id="PTHR13252">
    <property type="entry name" value="F-BOX ONLY PROTEIN 28"/>
    <property type="match status" value="1"/>
</dbReference>
<keyword evidence="5" id="KW-1185">Reference proteome</keyword>
<dbReference type="GO" id="GO:0005634">
    <property type="term" value="C:nucleus"/>
    <property type="evidence" value="ECO:0007669"/>
    <property type="project" value="TreeGrafter"/>
</dbReference>
<evidence type="ECO:0000256" key="1">
    <source>
        <dbReference type="SAM" id="Coils"/>
    </source>
</evidence>
<dbReference type="InterPro" id="IPR001810">
    <property type="entry name" value="F-box_dom"/>
</dbReference>
<feature type="compositionally biased region" description="Polar residues" evidence="2">
    <location>
        <begin position="31"/>
        <end position="47"/>
    </location>
</feature>
<sequence>MVSTRQSSNVGGGGENAGVGSEAGPSKTVRHNNAQPQPLSEASTSAHSAEVTVTQSINLMDLPPEILLKILGCLPYRTVAHFRGVCRKMDGICCTILNSTFQRLQTQMLQRFQSTKAKMPRRESARRNHPLACESDIIETLHMRLTLLQMTFGKHIERKHCCFFAGEILDEVYRILHYIKVTPKLSRPYKVTDELFDLSTMAMEYFKDHIEPTLPEITYFAVDFLDFSGTFATSSTAKPYMCLDSSPHTGVTKGEESPAHVSGIEEQVPEPLPQSNMVLRKRIRKIKQGMKRYNNQLALMRRDLRNCKGKIAEQQKQILEYASRFDEADKKNEETSRKFSTLLQELNKCKTELQYWRSKSPANPPLCVSCGKVMAPVASEDLLALANQGVMPEGLGLEFVAEADECNDSVPVAGTSNSDVAWAIQQQIWDSSIKKEEQVIASATLTSAKKDESQQPPVAVVPTQLPAKASGVASKRKTVDEIFCSFKGATSSGGGPLQEAKKPRRNNKSRSKRFKI</sequence>
<dbReference type="InterPro" id="IPR039719">
    <property type="entry name" value="FBXO28"/>
</dbReference>
<organism evidence="4 5">
    <name type="scientific">Coptotermes formosanus</name>
    <name type="common">Formosan subterranean termite</name>
    <dbReference type="NCBI Taxonomy" id="36987"/>
    <lineage>
        <taxon>Eukaryota</taxon>
        <taxon>Metazoa</taxon>
        <taxon>Ecdysozoa</taxon>
        <taxon>Arthropoda</taxon>
        <taxon>Hexapoda</taxon>
        <taxon>Insecta</taxon>
        <taxon>Pterygota</taxon>
        <taxon>Neoptera</taxon>
        <taxon>Polyneoptera</taxon>
        <taxon>Dictyoptera</taxon>
        <taxon>Blattodea</taxon>
        <taxon>Blattoidea</taxon>
        <taxon>Termitoidae</taxon>
        <taxon>Rhinotermitidae</taxon>
        <taxon>Coptotermes</taxon>
    </lineage>
</organism>
<dbReference type="Proteomes" id="UP000502823">
    <property type="component" value="Unassembled WGS sequence"/>
</dbReference>
<dbReference type="PANTHER" id="PTHR13252:SF1">
    <property type="entry name" value="DAMPENED, ISOFORM A"/>
    <property type="match status" value="1"/>
</dbReference>
<dbReference type="InterPro" id="IPR036047">
    <property type="entry name" value="F-box-like_dom_sf"/>
</dbReference>
<dbReference type="FunCoup" id="A0A6L2PPT0">
    <property type="interactions" value="89"/>
</dbReference>
<dbReference type="OrthoDB" id="8180181at2759"/>
<dbReference type="InterPro" id="IPR032675">
    <property type="entry name" value="LRR_dom_sf"/>
</dbReference>
<feature type="coiled-coil region" evidence="1">
    <location>
        <begin position="283"/>
        <end position="331"/>
    </location>
</feature>
<evidence type="ECO:0000313" key="5">
    <source>
        <dbReference type="Proteomes" id="UP000502823"/>
    </source>
</evidence>
<dbReference type="Gene3D" id="3.80.10.10">
    <property type="entry name" value="Ribonuclease Inhibitor"/>
    <property type="match status" value="1"/>
</dbReference>
<comment type="caution">
    <text evidence="4">The sequence shown here is derived from an EMBL/GenBank/DDBJ whole genome shotgun (WGS) entry which is preliminary data.</text>
</comment>
<feature type="domain" description="F-box" evidence="3">
    <location>
        <begin position="56"/>
        <end position="104"/>
    </location>
</feature>
<evidence type="ECO:0000313" key="4">
    <source>
        <dbReference type="EMBL" id="GFG34593.1"/>
    </source>
</evidence>
<feature type="compositionally biased region" description="Basic residues" evidence="2">
    <location>
        <begin position="502"/>
        <end position="516"/>
    </location>
</feature>
<name>A0A6L2PPT0_COPFO</name>
<keyword evidence="1" id="KW-0175">Coiled coil</keyword>
<protein>
    <recommendedName>
        <fullName evidence="3">F-box domain-containing protein</fullName>
    </recommendedName>
</protein>
<dbReference type="PROSITE" id="PS50181">
    <property type="entry name" value="FBOX"/>
    <property type="match status" value="1"/>
</dbReference>
<evidence type="ECO:0000256" key="2">
    <source>
        <dbReference type="SAM" id="MobiDB-lite"/>
    </source>
</evidence>
<evidence type="ECO:0000259" key="3">
    <source>
        <dbReference type="PROSITE" id="PS50181"/>
    </source>
</evidence>
<dbReference type="GO" id="GO:0003713">
    <property type="term" value="F:transcription coactivator activity"/>
    <property type="evidence" value="ECO:0007669"/>
    <property type="project" value="TreeGrafter"/>
</dbReference>
<feature type="region of interest" description="Disordered" evidence="2">
    <location>
        <begin position="487"/>
        <end position="516"/>
    </location>
</feature>
<gene>
    <name evidence="4" type="ORF">Cfor_01924</name>
</gene>
<accession>A0A6L2PPT0</accession>
<dbReference type="SUPFAM" id="SSF81383">
    <property type="entry name" value="F-box domain"/>
    <property type="match status" value="1"/>
</dbReference>
<dbReference type="AlphaFoldDB" id="A0A6L2PPT0"/>
<dbReference type="Pfam" id="PF12937">
    <property type="entry name" value="F-box-like"/>
    <property type="match status" value="1"/>
</dbReference>
<reference evidence="5" key="1">
    <citation type="submission" date="2020-01" db="EMBL/GenBank/DDBJ databases">
        <title>Draft genome sequence of the Termite Coptotermes fromosanus.</title>
        <authorList>
            <person name="Itakura S."/>
            <person name="Yosikawa Y."/>
            <person name="Umezawa K."/>
        </authorList>
    </citation>
    <scope>NUCLEOTIDE SEQUENCE [LARGE SCALE GENOMIC DNA]</scope>
</reference>
<feature type="region of interest" description="Disordered" evidence="2">
    <location>
        <begin position="1"/>
        <end position="47"/>
    </location>
</feature>
<proteinExistence type="predicted"/>
<dbReference type="InParanoid" id="A0A6L2PPT0"/>